<protein>
    <submittedName>
        <fullName evidence="1">Histone-lysine N-methyltransferase SETMAR</fullName>
    </submittedName>
</protein>
<evidence type="ECO:0000313" key="2">
    <source>
        <dbReference type="Proteomes" id="UP000299102"/>
    </source>
</evidence>
<dbReference type="AlphaFoldDB" id="A0A4C1YR83"/>
<keyword evidence="1" id="KW-0489">Methyltransferase</keyword>
<keyword evidence="1" id="KW-0808">Transferase</keyword>
<dbReference type="Pfam" id="PF01359">
    <property type="entry name" value="Transposase_1"/>
    <property type="match status" value="1"/>
</dbReference>
<evidence type="ECO:0000313" key="1">
    <source>
        <dbReference type="EMBL" id="GBP78971.1"/>
    </source>
</evidence>
<dbReference type="Proteomes" id="UP000299102">
    <property type="component" value="Unassembled WGS sequence"/>
</dbReference>
<proteinExistence type="predicted"/>
<dbReference type="OrthoDB" id="10017160at2759"/>
<dbReference type="GO" id="GO:0003676">
    <property type="term" value="F:nucleic acid binding"/>
    <property type="evidence" value="ECO:0007669"/>
    <property type="project" value="InterPro"/>
</dbReference>
<dbReference type="PANTHER" id="PTHR46060:SF1">
    <property type="entry name" value="MARINER MOS1 TRANSPOSASE-LIKE PROTEIN"/>
    <property type="match status" value="1"/>
</dbReference>
<dbReference type="InterPro" id="IPR001888">
    <property type="entry name" value="Transposase_1"/>
</dbReference>
<organism evidence="1 2">
    <name type="scientific">Eumeta variegata</name>
    <name type="common">Bagworm moth</name>
    <name type="synonym">Eumeta japonica</name>
    <dbReference type="NCBI Taxonomy" id="151549"/>
    <lineage>
        <taxon>Eukaryota</taxon>
        <taxon>Metazoa</taxon>
        <taxon>Ecdysozoa</taxon>
        <taxon>Arthropoda</taxon>
        <taxon>Hexapoda</taxon>
        <taxon>Insecta</taxon>
        <taxon>Pterygota</taxon>
        <taxon>Neoptera</taxon>
        <taxon>Endopterygota</taxon>
        <taxon>Lepidoptera</taxon>
        <taxon>Glossata</taxon>
        <taxon>Ditrysia</taxon>
        <taxon>Tineoidea</taxon>
        <taxon>Psychidae</taxon>
        <taxon>Oiketicinae</taxon>
        <taxon>Eumeta</taxon>
    </lineage>
</organism>
<dbReference type="GO" id="GO:0008168">
    <property type="term" value="F:methyltransferase activity"/>
    <property type="evidence" value="ECO:0007669"/>
    <property type="project" value="UniProtKB-KW"/>
</dbReference>
<sequence>MRLTDHSAHLAEPRSGICFVSLKLKKRLYCVSAFSTFNLAHASSAATRRCAERGETISNGDIFRSVAVLFTYSPGLCPIAEYMLFRKKKQTNALARTASDLVSRAALLNIKPLVEHLQKSLVVRKLRHNTMLYATAVPKGVVMTEYLDRGATVTGSLYAEQIKQMHKEFIMEWRGKVAKISLFHQDNASVHRPAVAMAIIRDADFEILDHPPYAFDITPGRFYLF</sequence>
<dbReference type="Gene3D" id="3.30.420.10">
    <property type="entry name" value="Ribonuclease H-like superfamily/Ribonuclease H"/>
    <property type="match status" value="1"/>
</dbReference>
<dbReference type="STRING" id="151549.A0A4C1YR83"/>
<keyword evidence="2" id="KW-1185">Reference proteome</keyword>
<name>A0A4C1YR83_EUMVA</name>
<dbReference type="InterPro" id="IPR052709">
    <property type="entry name" value="Transposase-MT_Hybrid"/>
</dbReference>
<dbReference type="GO" id="GO:0032259">
    <property type="term" value="P:methylation"/>
    <property type="evidence" value="ECO:0007669"/>
    <property type="project" value="UniProtKB-KW"/>
</dbReference>
<comment type="caution">
    <text evidence="1">The sequence shown here is derived from an EMBL/GenBank/DDBJ whole genome shotgun (WGS) entry which is preliminary data.</text>
</comment>
<reference evidence="1 2" key="1">
    <citation type="journal article" date="2019" name="Commun. Biol.">
        <title>The bagworm genome reveals a unique fibroin gene that provides high tensile strength.</title>
        <authorList>
            <person name="Kono N."/>
            <person name="Nakamura H."/>
            <person name="Ohtoshi R."/>
            <person name="Tomita M."/>
            <person name="Numata K."/>
            <person name="Arakawa K."/>
        </authorList>
    </citation>
    <scope>NUCLEOTIDE SEQUENCE [LARGE SCALE GENOMIC DNA]</scope>
</reference>
<dbReference type="EMBL" id="BGZK01001394">
    <property type="protein sequence ID" value="GBP78971.1"/>
    <property type="molecule type" value="Genomic_DNA"/>
</dbReference>
<dbReference type="PANTHER" id="PTHR46060">
    <property type="entry name" value="MARINER MOS1 TRANSPOSASE-LIKE PROTEIN"/>
    <property type="match status" value="1"/>
</dbReference>
<accession>A0A4C1YR83</accession>
<dbReference type="InterPro" id="IPR036397">
    <property type="entry name" value="RNaseH_sf"/>
</dbReference>
<gene>
    <name evidence="1" type="primary">SETMAR</name>
    <name evidence="1" type="ORF">EVAR_57849_1</name>
</gene>